<keyword evidence="8" id="KW-1185">Reference proteome</keyword>
<dbReference type="Pfam" id="PF14833">
    <property type="entry name" value="NAD_binding_11"/>
    <property type="match status" value="1"/>
</dbReference>
<dbReference type="AlphaFoldDB" id="A0A086ZGW3"/>
<dbReference type="InterPro" id="IPR006115">
    <property type="entry name" value="6PGDH_NADP-bd"/>
</dbReference>
<comment type="similarity">
    <text evidence="1">Belongs to the HIBADH-related family.</text>
</comment>
<dbReference type="PANTHER" id="PTHR43060:SF3">
    <property type="entry name" value="2-HYDROXY-3-OXOPROPIONATE REDUCTASE"/>
    <property type="match status" value="1"/>
</dbReference>
<name>A0A086ZGW3_9BIFI</name>
<dbReference type="SUPFAM" id="SSF48179">
    <property type="entry name" value="6-phosphogluconate dehydrogenase C-terminal domain-like"/>
    <property type="match status" value="1"/>
</dbReference>
<evidence type="ECO:0000256" key="3">
    <source>
        <dbReference type="ARBA" id="ARBA00023027"/>
    </source>
</evidence>
<evidence type="ECO:0000313" key="8">
    <source>
        <dbReference type="Proteomes" id="UP000029096"/>
    </source>
</evidence>
<dbReference type="InterPro" id="IPR029154">
    <property type="entry name" value="HIBADH-like_NADP-bd"/>
</dbReference>
<dbReference type="NCBIfam" id="NF008592">
    <property type="entry name" value="PRK11559.1"/>
    <property type="match status" value="1"/>
</dbReference>
<feature type="domain" description="3-hydroxyisobutyrate dehydrogenase-like NAD-binding" evidence="6">
    <location>
        <begin position="165"/>
        <end position="285"/>
    </location>
</feature>
<protein>
    <submittedName>
        <fullName evidence="7">Tartronate semialdehyde reductase</fullName>
        <ecNumber evidence="7">1.1.1.60</ecNumber>
    </submittedName>
</protein>
<dbReference type="InterPro" id="IPR008927">
    <property type="entry name" value="6-PGluconate_DH-like_C_sf"/>
</dbReference>
<evidence type="ECO:0000313" key="7">
    <source>
        <dbReference type="EMBL" id="KFI45763.1"/>
    </source>
</evidence>
<feature type="domain" description="6-phosphogluconate dehydrogenase NADP-binding" evidence="5">
    <location>
        <begin position="3"/>
        <end position="162"/>
    </location>
</feature>
<keyword evidence="2 7" id="KW-0560">Oxidoreductase</keyword>
<dbReference type="GO" id="GO:0046487">
    <property type="term" value="P:glyoxylate metabolic process"/>
    <property type="evidence" value="ECO:0007669"/>
    <property type="project" value="InterPro"/>
</dbReference>
<evidence type="ECO:0000259" key="6">
    <source>
        <dbReference type="Pfam" id="PF14833"/>
    </source>
</evidence>
<keyword evidence="3" id="KW-0520">NAD</keyword>
<dbReference type="eggNOG" id="COG2084">
    <property type="taxonomic scope" value="Bacteria"/>
</dbReference>
<dbReference type="RefSeq" id="WP_202805399.1">
    <property type="nucleotide sequence ID" value="NZ_JDUS01000010.1"/>
</dbReference>
<dbReference type="PROSITE" id="PS00895">
    <property type="entry name" value="3_HYDROXYISOBUT_DH"/>
    <property type="match status" value="1"/>
</dbReference>
<dbReference type="EC" id="1.1.1.60" evidence="7"/>
<dbReference type="GO" id="GO:0050661">
    <property type="term" value="F:NADP binding"/>
    <property type="evidence" value="ECO:0007669"/>
    <property type="project" value="InterPro"/>
</dbReference>
<dbReference type="EMBL" id="JGYP01000002">
    <property type="protein sequence ID" value="KFI45763.1"/>
    <property type="molecule type" value="Genomic_DNA"/>
</dbReference>
<dbReference type="Pfam" id="PF03446">
    <property type="entry name" value="NAD_binding_2"/>
    <property type="match status" value="1"/>
</dbReference>
<dbReference type="GO" id="GO:0051287">
    <property type="term" value="F:NAD binding"/>
    <property type="evidence" value="ECO:0007669"/>
    <property type="project" value="InterPro"/>
</dbReference>
<dbReference type="InterPro" id="IPR036291">
    <property type="entry name" value="NAD(P)-bd_dom_sf"/>
</dbReference>
<evidence type="ECO:0000256" key="2">
    <source>
        <dbReference type="ARBA" id="ARBA00023002"/>
    </source>
</evidence>
<comment type="caution">
    <text evidence="7">The sequence shown here is derived from an EMBL/GenBank/DDBJ whole genome shotgun (WGS) entry which is preliminary data.</text>
</comment>
<dbReference type="SUPFAM" id="SSF51735">
    <property type="entry name" value="NAD(P)-binding Rossmann-fold domains"/>
    <property type="match status" value="1"/>
</dbReference>
<dbReference type="InterPro" id="IPR013328">
    <property type="entry name" value="6PGD_dom2"/>
</dbReference>
<dbReference type="Gene3D" id="1.10.1040.10">
    <property type="entry name" value="N-(1-d-carboxylethyl)-l-norvaline Dehydrogenase, domain 2"/>
    <property type="match status" value="1"/>
</dbReference>
<dbReference type="GO" id="GO:0008679">
    <property type="term" value="F:2-hydroxy-3-oxopropionate reductase activity"/>
    <property type="evidence" value="ECO:0007669"/>
    <property type="project" value="UniProtKB-EC"/>
</dbReference>
<evidence type="ECO:0000259" key="5">
    <source>
        <dbReference type="Pfam" id="PF03446"/>
    </source>
</evidence>
<dbReference type="InterPro" id="IPR015815">
    <property type="entry name" value="HIBADH-related"/>
</dbReference>
<dbReference type="InterPro" id="IPR002204">
    <property type="entry name" value="3-OH-isobutyrate_DH-rel_CS"/>
</dbReference>
<dbReference type="PANTHER" id="PTHR43060">
    <property type="entry name" value="3-HYDROXYISOBUTYRATE DEHYDROGENASE-LIKE 1, MITOCHONDRIAL-RELATED"/>
    <property type="match status" value="1"/>
</dbReference>
<dbReference type="STRING" id="1437606.BBOH_0565"/>
<evidence type="ECO:0000256" key="1">
    <source>
        <dbReference type="ARBA" id="ARBA00009080"/>
    </source>
</evidence>
<feature type="active site" evidence="4">
    <location>
        <position position="171"/>
    </location>
</feature>
<dbReference type="Proteomes" id="UP000029096">
    <property type="component" value="Unassembled WGS sequence"/>
</dbReference>
<organism evidence="7 8">
    <name type="scientific">Bifidobacterium bohemicum DSM 22767</name>
    <dbReference type="NCBI Taxonomy" id="1437606"/>
    <lineage>
        <taxon>Bacteria</taxon>
        <taxon>Bacillati</taxon>
        <taxon>Actinomycetota</taxon>
        <taxon>Actinomycetes</taxon>
        <taxon>Bifidobacteriales</taxon>
        <taxon>Bifidobacteriaceae</taxon>
        <taxon>Bifidobacterium</taxon>
    </lineage>
</organism>
<sequence length="296" mass="31585">MMKVGFVGLGIMGKPMALNVIKAGYPVVAYDRNTAPMQAIVQAGGEEGKSGKDVAQRTDVVITMLPNSPNVESALFDEDGIAEGLSEGKAVIDMSSIAPLASRDFDKRLSEMGVDFMDAPVSGGEPKAVDGTIAVMVGGKEDVFKKFEPLLKTMASTVTLVGEVGAGNITKLANQMIVAINIAGISEAYSLAKKAGVDPERVYQAIRSGLAGSVVMDQKSEKIFSGNFDPGFRIELHIKDLQNVMDTSHSINVSAPFSSLAMEIMQSLKAHGHEKEDHSAIAEWYEMINDMKLQAD</sequence>
<reference evidence="7 8" key="1">
    <citation type="submission" date="2014-03" db="EMBL/GenBank/DDBJ databases">
        <title>Genomics of Bifidobacteria.</title>
        <authorList>
            <person name="Ventura M."/>
            <person name="Milani C."/>
            <person name="Lugli G.A."/>
        </authorList>
    </citation>
    <scope>NUCLEOTIDE SEQUENCE [LARGE SCALE GENOMIC DNA]</scope>
    <source>
        <strain evidence="7 8">DSM 22767</strain>
    </source>
</reference>
<dbReference type="NCBIfam" id="TIGR01505">
    <property type="entry name" value="tartro_sem_red"/>
    <property type="match status" value="1"/>
</dbReference>
<dbReference type="GO" id="GO:0016054">
    <property type="term" value="P:organic acid catabolic process"/>
    <property type="evidence" value="ECO:0007669"/>
    <property type="project" value="UniProtKB-ARBA"/>
</dbReference>
<evidence type="ECO:0000256" key="4">
    <source>
        <dbReference type="PIRSR" id="PIRSR000103-1"/>
    </source>
</evidence>
<proteinExistence type="inferred from homology"/>
<dbReference type="Gene3D" id="3.40.50.720">
    <property type="entry name" value="NAD(P)-binding Rossmann-like Domain"/>
    <property type="match status" value="1"/>
</dbReference>
<dbReference type="PIRSF" id="PIRSF000103">
    <property type="entry name" value="HIBADH"/>
    <property type="match status" value="1"/>
</dbReference>
<accession>A0A086ZGW3</accession>
<dbReference type="InterPro" id="IPR006398">
    <property type="entry name" value="Tartro_sem_red"/>
</dbReference>
<gene>
    <name evidence="7" type="ORF">BBOH_0565</name>
</gene>